<feature type="coiled-coil region" evidence="1">
    <location>
        <begin position="74"/>
        <end position="101"/>
    </location>
</feature>
<accession>A0A0B2PXV3</accession>
<gene>
    <name evidence="2" type="ORF">glysoja_043155</name>
</gene>
<reference evidence="2" key="1">
    <citation type="submission" date="2014-07" db="EMBL/GenBank/DDBJ databases">
        <title>Identification of a novel salt tolerance gene in wild soybean by whole-genome sequencing.</title>
        <authorList>
            <person name="Lam H.-M."/>
            <person name="Qi X."/>
            <person name="Li M.-W."/>
            <person name="Liu X."/>
            <person name="Xie M."/>
            <person name="Ni M."/>
            <person name="Xu X."/>
        </authorList>
    </citation>
    <scope>NUCLEOTIDE SEQUENCE [LARGE SCALE GENOMIC DNA]</scope>
    <source>
        <tissue evidence="2">Root</tissue>
    </source>
</reference>
<keyword evidence="1" id="KW-0175">Coiled coil</keyword>
<organism evidence="2">
    <name type="scientific">Glycine soja</name>
    <name type="common">Wild soybean</name>
    <dbReference type="NCBI Taxonomy" id="3848"/>
    <lineage>
        <taxon>Eukaryota</taxon>
        <taxon>Viridiplantae</taxon>
        <taxon>Streptophyta</taxon>
        <taxon>Embryophyta</taxon>
        <taxon>Tracheophyta</taxon>
        <taxon>Spermatophyta</taxon>
        <taxon>Magnoliopsida</taxon>
        <taxon>eudicotyledons</taxon>
        <taxon>Gunneridae</taxon>
        <taxon>Pentapetalae</taxon>
        <taxon>rosids</taxon>
        <taxon>fabids</taxon>
        <taxon>Fabales</taxon>
        <taxon>Fabaceae</taxon>
        <taxon>Papilionoideae</taxon>
        <taxon>50 kb inversion clade</taxon>
        <taxon>NPAAA clade</taxon>
        <taxon>indigoferoid/millettioid clade</taxon>
        <taxon>Phaseoleae</taxon>
        <taxon>Glycine</taxon>
        <taxon>Glycine subgen. Soja</taxon>
    </lineage>
</organism>
<evidence type="ECO:0000313" key="2">
    <source>
        <dbReference type="EMBL" id="KHN13960.1"/>
    </source>
</evidence>
<dbReference type="EMBL" id="KN662023">
    <property type="protein sequence ID" value="KHN13960.1"/>
    <property type="molecule type" value="Genomic_DNA"/>
</dbReference>
<protein>
    <submittedName>
        <fullName evidence="2">Uncharacterized protein</fullName>
    </submittedName>
</protein>
<dbReference type="Proteomes" id="UP000053555">
    <property type="component" value="Unassembled WGS sequence"/>
</dbReference>
<feature type="non-terminal residue" evidence="2">
    <location>
        <position position="1"/>
    </location>
</feature>
<dbReference type="AlphaFoldDB" id="A0A0B2PXV3"/>
<proteinExistence type="predicted"/>
<evidence type="ECO:0000256" key="1">
    <source>
        <dbReference type="SAM" id="Coils"/>
    </source>
</evidence>
<name>A0A0B2PXV3_GLYSO</name>
<sequence length="102" mass="11846">TEAQKALYIENKKKNCKATVLIHQCVDDAHFEKIAGAATSRETWKIWEKCNEEKIPRTLNPKFNHIVVAIEESKKLEEITVEELQGSLESHEERLIERETTK</sequence>
<feature type="non-terminal residue" evidence="2">
    <location>
        <position position="102"/>
    </location>
</feature>